<evidence type="ECO:0000313" key="7">
    <source>
        <dbReference type="EMBL" id="SEJ47917.1"/>
    </source>
</evidence>
<keyword evidence="2" id="KW-0963">Cytoplasm</keyword>
<evidence type="ECO:0000313" key="8">
    <source>
        <dbReference type="Proteomes" id="UP000242930"/>
    </source>
</evidence>
<reference evidence="8" key="1">
    <citation type="submission" date="2016-10" db="EMBL/GenBank/DDBJ databases">
        <authorList>
            <person name="Varghese N."/>
            <person name="Submissions S."/>
        </authorList>
    </citation>
    <scope>NUCLEOTIDE SEQUENCE [LARGE SCALE GENOMIC DNA]</scope>
    <source>
        <strain evidence="8">LMG 25967</strain>
    </source>
</reference>
<dbReference type="RefSeq" id="WP_090311468.1">
    <property type="nucleotide sequence ID" value="NZ_FNZE01000009.1"/>
</dbReference>
<evidence type="ECO:0000256" key="1">
    <source>
        <dbReference type="ARBA" id="ARBA00004496"/>
    </source>
</evidence>
<evidence type="ECO:0000256" key="5">
    <source>
        <dbReference type="SAM" id="MobiDB-lite"/>
    </source>
</evidence>
<comment type="subcellular location">
    <subcellularLocation>
        <location evidence="1">Cytoplasm</location>
    </subcellularLocation>
</comment>
<dbReference type="InterPro" id="IPR051321">
    <property type="entry name" value="PHA/PHB_synthase"/>
</dbReference>
<dbReference type="InterPro" id="IPR010963">
    <property type="entry name" value="PHA_synth_I"/>
</dbReference>
<keyword evidence="3" id="KW-0808">Transferase</keyword>
<dbReference type="Pfam" id="PF07167">
    <property type="entry name" value="PhaC_N"/>
    <property type="match status" value="1"/>
</dbReference>
<dbReference type="Proteomes" id="UP000242930">
    <property type="component" value="Unassembled WGS sequence"/>
</dbReference>
<evidence type="ECO:0000256" key="2">
    <source>
        <dbReference type="ARBA" id="ARBA00022490"/>
    </source>
</evidence>
<accession>A0A1H6Z920</accession>
<evidence type="ECO:0000256" key="4">
    <source>
        <dbReference type="ARBA" id="ARBA00023315"/>
    </source>
</evidence>
<dbReference type="PANTHER" id="PTHR36837">
    <property type="entry name" value="POLY(3-HYDROXYALKANOATE) POLYMERASE SUBUNIT PHAC"/>
    <property type="match status" value="1"/>
</dbReference>
<organism evidence="7 8">
    <name type="scientific">Pseudomonas linyingensis</name>
    <dbReference type="NCBI Taxonomy" id="915471"/>
    <lineage>
        <taxon>Bacteria</taxon>
        <taxon>Pseudomonadati</taxon>
        <taxon>Pseudomonadota</taxon>
        <taxon>Gammaproteobacteria</taxon>
        <taxon>Pseudomonadales</taxon>
        <taxon>Pseudomonadaceae</taxon>
        <taxon>Pseudomonas</taxon>
    </lineage>
</organism>
<evidence type="ECO:0000256" key="3">
    <source>
        <dbReference type="ARBA" id="ARBA00022679"/>
    </source>
</evidence>
<dbReference type="PANTHER" id="PTHR36837:SF5">
    <property type="entry name" value="POLY-3-HYDROXYBUTYRATE SYNTHASE"/>
    <property type="match status" value="1"/>
</dbReference>
<dbReference type="STRING" id="915471.SAMN05216201_109145"/>
<name>A0A1H6Z920_9PSED</name>
<dbReference type="Gene3D" id="3.40.50.1820">
    <property type="entry name" value="alpha/beta hydrolase"/>
    <property type="match status" value="1"/>
</dbReference>
<keyword evidence="4" id="KW-0012">Acyltransferase</keyword>
<feature type="domain" description="Poly-beta-hydroxybutyrate polymerase N-terminal" evidence="6">
    <location>
        <begin position="83"/>
        <end position="249"/>
    </location>
</feature>
<dbReference type="InterPro" id="IPR029058">
    <property type="entry name" value="AB_hydrolase_fold"/>
</dbReference>
<dbReference type="NCBIfam" id="TIGR01838">
    <property type="entry name" value="PHA_synth_I"/>
    <property type="match status" value="1"/>
</dbReference>
<dbReference type="OrthoDB" id="7208816at2"/>
<dbReference type="AlphaFoldDB" id="A0A1H6Z920"/>
<evidence type="ECO:0000259" key="6">
    <source>
        <dbReference type="Pfam" id="PF07167"/>
    </source>
</evidence>
<protein>
    <submittedName>
        <fullName evidence="7">Polyhydroxyalkanoate synthase</fullName>
    </submittedName>
</protein>
<dbReference type="InterPro" id="IPR010941">
    <property type="entry name" value="PhaC_N"/>
</dbReference>
<dbReference type="GO" id="GO:0042619">
    <property type="term" value="P:poly-hydroxybutyrate biosynthetic process"/>
    <property type="evidence" value="ECO:0007669"/>
    <property type="project" value="InterPro"/>
</dbReference>
<gene>
    <name evidence="7" type="ORF">SAMN05216201_109145</name>
</gene>
<sequence>MENSPPSSPFSAFFSANMPFVARAALEQLRFWVRHNPWFQGKNTDAWFEVEGAVLDRLQAEYNVEWAQLGMQLLTQQPFTFSDSRFSGNAWSQPLFGSLAALYLLNSRFLMRLLDELPIESGKMRQRMSFLVEQLVAAGAPSNFLNSNPEALERVVQTQGASLFSGLLHLASDMKEGKLRQCDSGAFEVGVNLATTPGQVVYQNPLFQLIHYAPQSETQFERPLLIVPPAINKFYILDLQPESSLVRYALEQGHSVFLVSWRNADESIASATWDDYVEKGIIEAVKVTQAISGQEQLNILGYCVGGTLLSCGLAVLAARGEKPAASLTLLVTLLDFENSGVLDVFVDEEIVSYRERTIGGKQGKFGLFRGEDMGNTFSLLRPNELWWNYGVEKYLKGQKPRSLDLLYWNNDSTHLPGPMYCGYLRHTYLQNDLKTGKLQCCGETIDLTKLDMPTYLVGTREDHIVPWRGAYASTRLLKGPTRFVLGASGHIAGVINPPAKKKRSYWTNDALPMDPDSWLESAQEHPGSWWGDWNTWLSQFAGERAPAEASLGSADYPPLEPAPGQYVLQRD</sequence>
<dbReference type="GO" id="GO:0005737">
    <property type="term" value="C:cytoplasm"/>
    <property type="evidence" value="ECO:0007669"/>
    <property type="project" value="UniProtKB-SubCell"/>
</dbReference>
<dbReference type="SUPFAM" id="SSF53474">
    <property type="entry name" value="alpha/beta-Hydrolases"/>
    <property type="match status" value="1"/>
</dbReference>
<keyword evidence="8" id="KW-1185">Reference proteome</keyword>
<dbReference type="GO" id="GO:0016746">
    <property type="term" value="F:acyltransferase activity"/>
    <property type="evidence" value="ECO:0007669"/>
    <property type="project" value="UniProtKB-KW"/>
</dbReference>
<feature type="region of interest" description="Disordered" evidence="5">
    <location>
        <begin position="548"/>
        <end position="571"/>
    </location>
</feature>
<dbReference type="EMBL" id="FNZE01000009">
    <property type="protein sequence ID" value="SEJ47917.1"/>
    <property type="molecule type" value="Genomic_DNA"/>
</dbReference>
<proteinExistence type="predicted"/>